<organism evidence="2 3">
    <name type="scientific">Paraphoma chrysanthemicola</name>
    <dbReference type="NCBI Taxonomy" id="798071"/>
    <lineage>
        <taxon>Eukaryota</taxon>
        <taxon>Fungi</taxon>
        <taxon>Dikarya</taxon>
        <taxon>Ascomycota</taxon>
        <taxon>Pezizomycotina</taxon>
        <taxon>Dothideomycetes</taxon>
        <taxon>Pleosporomycetidae</taxon>
        <taxon>Pleosporales</taxon>
        <taxon>Pleosporineae</taxon>
        <taxon>Phaeosphaeriaceae</taxon>
        <taxon>Paraphoma</taxon>
    </lineage>
</organism>
<proteinExistence type="predicted"/>
<dbReference type="AlphaFoldDB" id="A0A8K0QXL7"/>
<sequence length="483" mass="53659">MEAHELQIQNKNPVPAYQEATSLLSSENQSDRGSLRHNHGIGFASRLGRFQLTLLVCSYIICFICLAFLTFLWTADTKNATWLRIVLTGWATRSVTITSLILRWTTAAQAMISTSMLAAILLQAGTVRLQTAAAMSIMRYDNTGPWTLLAVRGARWHHGSFYLGMLALLLCFTTLLLQFSSTLLLSQVGINPLPVASSIDRTYYGFNETSRSALLSDSPLVSFKYNTPVEYPAFAEWASNASSSNLSTTGWRTEFAPYTGPGIMDTGTVMRAFLPVRDANERRLMTEYHGFATAVDTRVVCVRPKIKEVVFSSGSGYRLVGQANIGSKPDGLMHDPEYINGDHLAVSFDCSFSAVSWKNHTEVRNWDWPLAICSGRYRYRGYEQGIYSVMRTGGKENVGESYIILNATLAEAVTTMDGSDVWETVTLQVNDSRKADIVTVQVTLCLTAFDAQELDIHATRSLPIHPEPTISITHSTRLQYYNN</sequence>
<evidence type="ECO:0000313" key="3">
    <source>
        <dbReference type="Proteomes" id="UP000813461"/>
    </source>
</evidence>
<evidence type="ECO:0000313" key="2">
    <source>
        <dbReference type="EMBL" id="KAH7074136.1"/>
    </source>
</evidence>
<dbReference type="EMBL" id="JAGMVJ010000021">
    <property type="protein sequence ID" value="KAH7074136.1"/>
    <property type="molecule type" value="Genomic_DNA"/>
</dbReference>
<name>A0A8K0QXL7_9PLEO</name>
<keyword evidence="1" id="KW-1133">Transmembrane helix</keyword>
<evidence type="ECO:0000256" key="1">
    <source>
        <dbReference type="SAM" id="Phobius"/>
    </source>
</evidence>
<feature type="transmembrane region" description="Helical" evidence="1">
    <location>
        <begin position="160"/>
        <end position="177"/>
    </location>
</feature>
<comment type="caution">
    <text evidence="2">The sequence shown here is derived from an EMBL/GenBank/DDBJ whole genome shotgun (WGS) entry which is preliminary data.</text>
</comment>
<keyword evidence="1" id="KW-0812">Transmembrane</keyword>
<gene>
    <name evidence="2" type="ORF">FB567DRAFT_632886</name>
</gene>
<reference evidence="2" key="1">
    <citation type="journal article" date="2021" name="Nat. Commun.">
        <title>Genetic determinants of endophytism in the Arabidopsis root mycobiome.</title>
        <authorList>
            <person name="Mesny F."/>
            <person name="Miyauchi S."/>
            <person name="Thiergart T."/>
            <person name="Pickel B."/>
            <person name="Atanasova L."/>
            <person name="Karlsson M."/>
            <person name="Huettel B."/>
            <person name="Barry K.W."/>
            <person name="Haridas S."/>
            <person name="Chen C."/>
            <person name="Bauer D."/>
            <person name="Andreopoulos W."/>
            <person name="Pangilinan J."/>
            <person name="LaButti K."/>
            <person name="Riley R."/>
            <person name="Lipzen A."/>
            <person name="Clum A."/>
            <person name="Drula E."/>
            <person name="Henrissat B."/>
            <person name="Kohler A."/>
            <person name="Grigoriev I.V."/>
            <person name="Martin F.M."/>
            <person name="Hacquard S."/>
        </authorList>
    </citation>
    <scope>NUCLEOTIDE SEQUENCE</scope>
    <source>
        <strain evidence="2">MPI-SDFR-AT-0120</strain>
    </source>
</reference>
<keyword evidence="3" id="KW-1185">Reference proteome</keyword>
<dbReference type="Proteomes" id="UP000813461">
    <property type="component" value="Unassembled WGS sequence"/>
</dbReference>
<protein>
    <submittedName>
        <fullName evidence="2">Uncharacterized protein</fullName>
    </submittedName>
</protein>
<dbReference type="OrthoDB" id="5428040at2759"/>
<accession>A0A8K0QXL7</accession>
<keyword evidence="1" id="KW-0472">Membrane</keyword>
<feature type="transmembrane region" description="Helical" evidence="1">
    <location>
        <begin position="52"/>
        <end position="75"/>
    </location>
</feature>